<dbReference type="PROSITE" id="PS50932">
    <property type="entry name" value="HTH_LACI_2"/>
    <property type="match status" value="1"/>
</dbReference>
<organism evidence="6 7">
    <name type="scientific">Marinicrinis sediminis</name>
    <dbReference type="NCBI Taxonomy" id="1652465"/>
    <lineage>
        <taxon>Bacteria</taxon>
        <taxon>Bacillati</taxon>
        <taxon>Bacillota</taxon>
        <taxon>Bacilli</taxon>
        <taxon>Bacillales</taxon>
        <taxon>Paenibacillaceae</taxon>
    </lineage>
</organism>
<dbReference type="InterPro" id="IPR010982">
    <property type="entry name" value="Lambda_DNA-bd_dom_sf"/>
</dbReference>
<dbReference type="SUPFAM" id="SSF53822">
    <property type="entry name" value="Periplasmic binding protein-like I"/>
    <property type="match status" value="1"/>
</dbReference>
<dbReference type="Gene3D" id="3.40.50.2300">
    <property type="match status" value="2"/>
</dbReference>
<evidence type="ECO:0000256" key="4">
    <source>
        <dbReference type="ARBA" id="ARBA00023163"/>
    </source>
</evidence>
<evidence type="ECO:0000313" key="6">
    <source>
        <dbReference type="EMBL" id="MFD2671877.1"/>
    </source>
</evidence>
<sequence length="355" mass="39557">MSSIKKVTLQMIADKLGVSKALVSKALSHDPAVNDGTRETIWKTAEELGYRLKPQRKKIAAHKTGNIVVIVPRAYFDESEYWGKIMRGIDKELMQHRYSMIVSSVDIDRPASEGLPLSIQESKADGAIVMGHLPAAYMQALRARHIPYVMVDANVVDPAVDHVLANNFIGGYQVGQQLLHAGHRRLAFVGDAHSSWSFRERFRGFSEAVQEFNRETLHSGSASLFQIEGMGTCSTGMYTEPTFADALKHHLTRPDPVTALFFANDFIIFEALRHFTDWGIRYPQDVSLIGFDNHTLTQLMKPAISTVSVPKTSLGQRAAEMIVHRIEQPERTPEHVLLSSQLVDRESVLPGPASD</sequence>
<dbReference type="SUPFAM" id="SSF47413">
    <property type="entry name" value="lambda repressor-like DNA-binding domains"/>
    <property type="match status" value="1"/>
</dbReference>
<evidence type="ECO:0000256" key="2">
    <source>
        <dbReference type="ARBA" id="ARBA00023015"/>
    </source>
</evidence>
<name>A0ABW5RCT0_9BACL</name>
<dbReference type="PANTHER" id="PTHR30146:SF148">
    <property type="entry name" value="HTH-TYPE TRANSCRIPTIONAL REPRESSOR PURR-RELATED"/>
    <property type="match status" value="1"/>
</dbReference>
<reference evidence="7" key="1">
    <citation type="journal article" date="2019" name="Int. J. Syst. Evol. Microbiol.">
        <title>The Global Catalogue of Microorganisms (GCM) 10K type strain sequencing project: providing services to taxonomists for standard genome sequencing and annotation.</title>
        <authorList>
            <consortium name="The Broad Institute Genomics Platform"/>
            <consortium name="The Broad Institute Genome Sequencing Center for Infectious Disease"/>
            <person name="Wu L."/>
            <person name="Ma J."/>
        </authorList>
    </citation>
    <scope>NUCLEOTIDE SEQUENCE [LARGE SCALE GENOMIC DNA]</scope>
    <source>
        <strain evidence="7">KCTC 33676</strain>
    </source>
</reference>
<gene>
    <name evidence="6" type="ORF">ACFSUC_09680</name>
</gene>
<feature type="domain" description="HTH lacI-type" evidence="5">
    <location>
        <begin position="7"/>
        <end position="61"/>
    </location>
</feature>
<dbReference type="Pfam" id="PF00356">
    <property type="entry name" value="LacI"/>
    <property type="match status" value="1"/>
</dbReference>
<comment type="caution">
    <text evidence="6">The sequence shown here is derived from an EMBL/GenBank/DDBJ whole genome shotgun (WGS) entry which is preliminary data.</text>
</comment>
<evidence type="ECO:0000256" key="3">
    <source>
        <dbReference type="ARBA" id="ARBA00023125"/>
    </source>
</evidence>
<protein>
    <submittedName>
        <fullName evidence="6">LacI family DNA-binding transcriptional regulator</fullName>
    </submittedName>
</protein>
<evidence type="ECO:0000259" key="5">
    <source>
        <dbReference type="PROSITE" id="PS50932"/>
    </source>
</evidence>
<keyword evidence="2" id="KW-0805">Transcription regulation</keyword>
<dbReference type="Proteomes" id="UP001597497">
    <property type="component" value="Unassembled WGS sequence"/>
</dbReference>
<dbReference type="GO" id="GO:0003677">
    <property type="term" value="F:DNA binding"/>
    <property type="evidence" value="ECO:0007669"/>
    <property type="project" value="UniProtKB-KW"/>
</dbReference>
<dbReference type="InterPro" id="IPR000843">
    <property type="entry name" value="HTH_LacI"/>
</dbReference>
<keyword evidence="1" id="KW-0678">Repressor</keyword>
<dbReference type="SMART" id="SM00354">
    <property type="entry name" value="HTH_LACI"/>
    <property type="match status" value="1"/>
</dbReference>
<evidence type="ECO:0000313" key="7">
    <source>
        <dbReference type="Proteomes" id="UP001597497"/>
    </source>
</evidence>
<proteinExistence type="predicted"/>
<dbReference type="InterPro" id="IPR046335">
    <property type="entry name" value="LacI/GalR-like_sensor"/>
</dbReference>
<dbReference type="Gene3D" id="1.10.260.40">
    <property type="entry name" value="lambda repressor-like DNA-binding domains"/>
    <property type="match status" value="1"/>
</dbReference>
<keyword evidence="7" id="KW-1185">Reference proteome</keyword>
<keyword evidence="4" id="KW-0804">Transcription</keyword>
<dbReference type="RefSeq" id="WP_379929352.1">
    <property type="nucleotide sequence ID" value="NZ_JBHUMM010000017.1"/>
</dbReference>
<dbReference type="InterPro" id="IPR028082">
    <property type="entry name" value="Peripla_BP_I"/>
</dbReference>
<accession>A0ABW5RCT0</accession>
<dbReference type="Pfam" id="PF13377">
    <property type="entry name" value="Peripla_BP_3"/>
    <property type="match status" value="1"/>
</dbReference>
<dbReference type="PANTHER" id="PTHR30146">
    <property type="entry name" value="LACI-RELATED TRANSCRIPTIONAL REPRESSOR"/>
    <property type="match status" value="1"/>
</dbReference>
<evidence type="ECO:0000256" key="1">
    <source>
        <dbReference type="ARBA" id="ARBA00022491"/>
    </source>
</evidence>
<dbReference type="EMBL" id="JBHUMM010000017">
    <property type="protein sequence ID" value="MFD2671877.1"/>
    <property type="molecule type" value="Genomic_DNA"/>
</dbReference>
<keyword evidence="3 6" id="KW-0238">DNA-binding</keyword>
<dbReference type="CDD" id="cd01392">
    <property type="entry name" value="HTH_LacI"/>
    <property type="match status" value="1"/>
</dbReference>